<reference evidence="1 2" key="1">
    <citation type="submission" date="2020-07" db="EMBL/GenBank/DDBJ databases">
        <title>Roseicoccus Jingziensis gen. nov., sp. nov., isolated from coastal seawater.</title>
        <authorList>
            <person name="Feng X."/>
        </authorList>
    </citation>
    <scope>NUCLEOTIDE SEQUENCE [LARGE SCALE GENOMIC DNA]</scope>
    <source>
        <strain evidence="1 2">N1E253</strain>
    </source>
</reference>
<name>A0A851GKC9_9BACT</name>
<dbReference type="AlphaFoldDB" id="A0A851GKC9"/>
<sequence>MNYNIDQIIEEKQDYEVLQWFASRIEAGEQLHPVEEIPAQIFQIDFAYRNGFVDLLWSDLVNLVYDGLPALEACGFQPAIVATQELQSALNKYNIFELLQTTEEPICSLDEKGRDALLDEASKLEQKHDVISREFSRGLLEAGFAYVQNNLGVYRSNNLG</sequence>
<evidence type="ECO:0008006" key="3">
    <source>
        <dbReference type="Google" id="ProtNLM"/>
    </source>
</evidence>
<dbReference type="Proteomes" id="UP000557872">
    <property type="component" value="Unassembled WGS sequence"/>
</dbReference>
<evidence type="ECO:0000313" key="1">
    <source>
        <dbReference type="EMBL" id="NWK57796.1"/>
    </source>
</evidence>
<gene>
    <name evidence="1" type="ORF">HW115_19410</name>
</gene>
<keyword evidence="2" id="KW-1185">Reference proteome</keyword>
<evidence type="ECO:0000313" key="2">
    <source>
        <dbReference type="Proteomes" id="UP000557872"/>
    </source>
</evidence>
<protein>
    <recommendedName>
        <fullName evidence="3">DUF4375 domain-containing protein</fullName>
    </recommendedName>
</protein>
<dbReference type="RefSeq" id="WP_178935289.1">
    <property type="nucleotide sequence ID" value="NZ_JACBAZ010000040.1"/>
</dbReference>
<proteinExistence type="predicted"/>
<dbReference type="EMBL" id="JACBAZ010000040">
    <property type="protein sequence ID" value="NWK57796.1"/>
    <property type="molecule type" value="Genomic_DNA"/>
</dbReference>
<accession>A0A851GKC9</accession>
<organism evidence="1 2">
    <name type="scientific">Oceaniferula marina</name>
    <dbReference type="NCBI Taxonomy" id="2748318"/>
    <lineage>
        <taxon>Bacteria</taxon>
        <taxon>Pseudomonadati</taxon>
        <taxon>Verrucomicrobiota</taxon>
        <taxon>Verrucomicrobiia</taxon>
        <taxon>Verrucomicrobiales</taxon>
        <taxon>Verrucomicrobiaceae</taxon>
        <taxon>Oceaniferula</taxon>
    </lineage>
</organism>
<comment type="caution">
    <text evidence="1">The sequence shown here is derived from an EMBL/GenBank/DDBJ whole genome shotgun (WGS) entry which is preliminary data.</text>
</comment>